<dbReference type="Gene3D" id="2.120.10.30">
    <property type="entry name" value="TolB, C-terminal domain"/>
    <property type="match status" value="2"/>
</dbReference>
<feature type="region of interest" description="Disordered" evidence="10">
    <location>
        <begin position="563"/>
        <end position="591"/>
    </location>
</feature>
<dbReference type="Pfam" id="PF00069">
    <property type="entry name" value="Pkinase"/>
    <property type="match status" value="1"/>
</dbReference>
<name>A0A1S1PF18_9ACTN</name>
<reference evidence="14" key="1">
    <citation type="submission" date="2016-07" db="EMBL/GenBank/DDBJ databases">
        <title>Frankia sp. NRRL B-16219 Genome sequencing.</title>
        <authorList>
            <person name="Ghodhbane-Gtari F."/>
            <person name="Swanson E."/>
            <person name="Gueddou A."/>
            <person name="Louati M."/>
            <person name="Nouioui I."/>
            <person name="Hezbri K."/>
            <person name="Abebe-Akele F."/>
            <person name="Simpson S."/>
            <person name="Morris K."/>
            <person name="Thomas K."/>
            <person name="Gtari M."/>
            <person name="Tisa L.S."/>
        </authorList>
    </citation>
    <scope>NUCLEOTIDE SEQUENCE [LARGE SCALE GENOMIC DNA]</scope>
    <source>
        <strain evidence="14">NRRL B-16219</strain>
    </source>
</reference>
<feature type="compositionally biased region" description="Polar residues" evidence="10">
    <location>
        <begin position="461"/>
        <end position="474"/>
    </location>
</feature>
<dbReference type="SUPFAM" id="SSF56112">
    <property type="entry name" value="Protein kinase-like (PK-like)"/>
    <property type="match status" value="1"/>
</dbReference>
<evidence type="ECO:0000256" key="8">
    <source>
        <dbReference type="ARBA" id="ARBA00048679"/>
    </source>
</evidence>
<keyword evidence="4 9" id="KW-0547">Nucleotide-binding</keyword>
<evidence type="ECO:0000256" key="1">
    <source>
        <dbReference type="ARBA" id="ARBA00012513"/>
    </source>
</evidence>
<dbReference type="EMBL" id="MAXA01000268">
    <property type="protein sequence ID" value="OHV20270.1"/>
    <property type="molecule type" value="Genomic_DNA"/>
</dbReference>
<keyword evidence="6 9" id="KW-0067">ATP-binding</keyword>
<keyword evidence="5" id="KW-0418">Kinase</keyword>
<dbReference type="Pfam" id="PF03793">
    <property type="entry name" value="PASTA"/>
    <property type="match status" value="1"/>
</dbReference>
<dbReference type="Gene3D" id="3.30.200.20">
    <property type="entry name" value="Phosphorylase Kinase, domain 1"/>
    <property type="match status" value="1"/>
</dbReference>
<keyword evidence="2" id="KW-0723">Serine/threonine-protein kinase</keyword>
<dbReference type="CDD" id="cd06577">
    <property type="entry name" value="PASTA_pknB"/>
    <property type="match status" value="1"/>
</dbReference>
<dbReference type="AlphaFoldDB" id="A0A1S1PF18"/>
<evidence type="ECO:0000256" key="5">
    <source>
        <dbReference type="ARBA" id="ARBA00022777"/>
    </source>
</evidence>
<comment type="catalytic activity">
    <reaction evidence="8">
        <text>L-seryl-[protein] + ATP = O-phospho-L-seryl-[protein] + ADP + H(+)</text>
        <dbReference type="Rhea" id="RHEA:17989"/>
        <dbReference type="Rhea" id="RHEA-COMP:9863"/>
        <dbReference type="Rhea" id="RHEA-COMP:11604"/>
        <dbReference type="ChEBI" id="CHEBI:15378"/>
        <dbReference type="ChEBI" id="CHEBI:29999"/>
        <dbReference type="ChEBI" id="CHEBI:30616"/>
        <dbReference type="ChEBI" id="CHEBI:83421"/>
        <dbReference type="ChEBI" id="CHEBI:456216"/>
        <dbReference type="EC" id="2.7.11.1"/>
    </reaction>
</comment>
<feature type="region of interest" description="Disordered" evidence="10">
    <location>
        <begin position="270"/>
        <end position="368"/>
    </location>
</feature>
<dbReference type="InterPro" id="IPR008271">
    <property type="entry name" value="Ser/Thr_kinase_AS"/>
</dbReference>
<dbReference type="PROSITE" id="PS00107">
    <property type="entry name" value="PROTEIN_KINASE_ATP"/>
    <property type="match status" value="1"/>
</dbReference>
<dbReference type="Gene3D" id="3.30.10.20">
    <property type="match status" value="1"/>
</dbReference>
<gene>
    <name evidence="13" type="ORF">BBK14_08535</name>
</gene>
<evidence type="ECO:0000256" key="9">
    <source>
        <dbReference type="PROSITE-ProRule" id="PRU10141"/>
    </source>
</evidence>
<feature type="compositionally biased region" description="Low complexity" evidence="10">
    <location>
        <begin position="408"/>
        <end position="420"/>
    </location>
</feature>
<feature type="domain" description="PASTA" evidence="12">
    <location>
        <begin position="435"/>
        <end position="500"/>
    </location>
</feature>
<evidence type="ECO:0000313" key="13">
    <source>
        <dbReference type="EMBL" id="OHV20270.1"/>
    </source>
</evidence>
<dbReference type="CDD" id="cd14014">
    <property type="entry name" value="STKc_PknB_like"/>
    <property type="match status" value="1"/>
</dbReference>
<evidence type="ECO:0000256" key="10">
    <source>
        <dbReference type="SAM" id="MobiDB-lite"/>
    </source>
</evidence>
<evidence type="ECO:0000256" key="4">
    <source>
        <dbReference type="ARBA" id="ARBA00022741"/>
    </source>
</evidence>
<feature type="compositionally biased region" description="Low complexity" evidence="10">
    <location>
        <begin position="277"/>
        <end position="292"/>
    </location>
</feature>
<protein>
    <recommendedName>
        <fullName evidence="1">non-specific serine/threonine protein kinase</fullName>
        <ecNumber evidence="1">2.7.11.1</ecNumber>
    </recommendedName>
</protein>
<evidence type="ECO:0000259" key="12">
    <source>
        <dbReference type="PROSITE" id="PS51178"/>
    </source>
</evidence>
<keyword evidence="3" id="KW-0808">Transferase</keyword>
<dbReference type="SMART" id="SM00740">
    <property type="entry name" value="PASTA"/>
    <property type="match status" value="1"/>
</dbReference>
<dbReference type="GO" id="GO:0004674">
    <property type="term" value="F:protein serine/threonine kinase activity"/>
    <property type="evidence" value="ECO:0007669"/>
    <property type="project" value="UniProtKB-KW"/>
</dbReference>
<dbReference type="GO" id="GO:0005524">
    <property type="term" value="F:ATP binding"/>
    <property type="evidence" value="ECO:0007669"/>
    <property type="project" value="UniProtKB-UniRule"/>
</dbReference>
<accession>A0A1S1PF18</accession>
<dbReference type="InterPro" id="IPR017441">
    <property type="entry name" value="Protein_kinase_ATP_BS"/>
</dbReference>
<evidence type="ECO:0000259" key="11">
    <source>
        <dbReference type="PROSITE" id="PS50011"/>
    </source>
</evidence>
<dbReference type="PROSITE" id="PS51178">
    <property type="entry name" value="PASTA"/>
    <property type="match status" value="1"/>
</dbReference>
<feature type="binding site" evidence="9">
    <location>
        <position position="50"/>
    </location>
    <ligand>
        <name>ATP</name>
        <dbReference type="ChEBI" id="CHEBI:30616"/>
    </ligand>
</feature>
<dbReference type="Pfam" id="PF07676">
    <property type="entry name" value="PD40"/>
    <property type="match status" value="3"/>
</dbReference>
<evidence type="ECO:0000256" key="7">
    <source>
        <dbReference type="ARBA" id="ARBA00047899"/>
    </source>
</evidence>
<dbReference type="Proteomes" id="UP000179769">
    <property type="component" value="Unassembled WGS sequence"/>
</dbReference>
<dbReference type="OrthoDB" id="262125at2"/>
<dbReference type="InterPro" id="IPR011009">
    <property type="entry name" value="Kinase-like_dom_sf"/>
</dbReference>
<keyword evidence="14" id="KW-1185">Reference proteome</keyword>
<comment type="catalytic activity">
    <reaction evidence="7">
        <text>L-threonyl-[protein] + ATP = O-phospho-L-threonyl-[protein] + ADP + H(+)</text>
        <dbReference type="Rhea" id="RHEA:46608"/>
        <dbReference type="Rhea" id="RHEA-COMP:11060"/>
        <dbReference type="Rhea" id="RHEA-COMP:11605"/>
        <dbReference type="ChEBI" id="CHEBI:15378"/>
        <dbReference type="ChEBI" id="CHEBI:30013"/>
        <dbReference type="ChEBI" id="CHEBI:30616"/>
        <dbReference type="ChEBI" id="CHEBI:61977"/>
        <dbReference type="ChEBI" id="CHEBI:456216"/>
        <dbReference type="EC" id="2.7.11.1"/>
    </reaction>
</comment>
<dbReference type="PROSITE" id="PS00108">
    <property type="entry name" value="PROTEIN_KINASE_ST"/>
    <property type="match status" value="1"/>
</dbReference>
<feature type="region of interest" description="Disordered" evidence="10">
    <location>
        <begin position="741"/>
        <end position="765"/>
    </location>
</feature>
<evidence type="ECO:0000256" key="3">
    <source>
        <dbReference type="ARBA" id="ARBA00022679"/>
    </source>
</evidence>
<sequence>MADVPPGVEPLEEGDPTEIGGYALAGRLGVGGMGTVYFGHAEDGRPVAVKVIRREYAREPEFRSRFLREARAARRVARFCTAEVLDVDTDRPEPYLVTEYIDGPTLSDLVRRGGPLPAPELERLGVAVANALTAIHSASLIHRDLKPSNILLSSSGARVIDFGIARALESSTTYTRQGLVGTPAFMAPEQALGQFLTPAVDVHAWGGVMLFASTGRMPYGDAVTPVILYRVVHEEPDLTGVGPGLHALVQDAMSKNPAARPTTADLLRRLTEGGDGRAATVATRPGARPAAGGSDGNAGGRDGRRSGGGTADHPGAGDAAWSAPDPVTRPLGADRLTPPSRAAPFPTAGGPDPDPGRSLPPAPVTGRAQPAWRSPAALVAAIVSAVLVLTVGTAVLLDPFGLRGDGTPAAAGSPTSDPGAAPGGTPTGSGTAGPGTPITLADYRDQDAAVVTKRLRESGLTVRTASRQSGTSQRGRVLDTEPPAGSSVSPGSTVLLRVGDGSQAEARGWRVFKRYAGSSPINASPIIVVNPAGTERQIGTGDNPVLAPDASRVAYTGPDGEILSVRPDGTDSRQITDEPDGSSDHAAFSPDGRTVAYTRNIGGVFLVGADGSGRRRISTVRDAYELSWSPDGTQLVFRRGNDQSLHILALDGSVRNLTGSPVPGAAAVEPAWSPDGGTIAFSTSAGGIYLISPNGGDARQVAGPGTWHPSWSPQGSLVFVQDDGVGDFFAATGPVHVMNPDGTGNRALGGQPASSVVRWAPSARQ</sequence>
<dbReference type="PANTHER" id="PTHR43289">
    <property type="entry name" value="MITOGEN-ACTIVATED PROTEIN KINASE KINASE KINASE 20-RELATED"/>
    <property type="match status" value="1"/>
</dbReference>
<dbReference type="Gene3D" id="1.10.510.10">
    <property type="entry name" value="Transferase(Phosphotransferase) domain 1"/>
    <property type="match status" value="1"/>
</dbReference>
<dbReference type="SUPFAM" id="SSF69304">
    <property type="entry name" value="Tricorn protease N-terminal domain"/>
    <property type="match status" value="1"/>
</dbReference>
<organism evidence="13 14">
    <name type="scientific">Parafrankia soli</name>
    <dbReference type="NCBI Taxonomy" id="2599596"/>
    <lineage>
        <taxon>Bacteria</taxon>
        <taxon>Bacillati</taxon>
        <taxon>Actinomycetota</taxon>
        <taxon>Actinomycetes</taxon>
        <taxon>Frankiales</taxon>
        <taxon>Frankiaceae</taxon>
        <taxon>Parafrankia</taxon>
    </lineage>
</organism>
<evidence type="ECO:0000313" key="14">
    <source>
        <dbReference type="Proteomes" id="UP000179769"/>
    </source>
</evidence>
<dbReference type="SMART" id="SM00220">
    <property type="entry name" value="S_TKc"/>
    <property type="match status" value="1"/>
</dbReference>
<dbReference type="InterPro" id="IPR000719">
    <property type="entry name" value="Prot_kinase_dom"/>
</dbReference>
<feature type="compositionally biased region" description="Gly residues" evidence="10">
    <location>
        <begin position="293"/>
        <end position="310"/>
    </location>
</feature>
<comment type="caution">
    <text evidence="13">The sequence shown here is derived from an EMBL/GenBank/DDBJ whole genome shotgun (WGS) entry which is preliminary data.</text>
</comment>
<evidence type="ECO:0000256" key="2">
    <source>
        <dbReference type="ARBA" id="ARBA00022527"/>
    </source>
</evidence>
<proteinExistence type="predicted"/>
<feature type="region of interest" description="Disordered" evidence="10">
    <location>
        <begin position="459"/>
        <end position="494"/>
    </location>
</feature>
<dbReference type="EC" id="2.7.11.1" evidence="1"/>
<dbReference type="PROSITE" id="PS50011">
    <property type="entry name" value="PROTEIN_KINASE_DOM"/>
    <property type="match status" value="1"/>
</dbReference>
<dbReference type="PANTHER" id="PTHR43289:SF34">
    <property type="entry name" value="SERINE_THREONINE-PROTEIN KINASE YBDM-RELATED"/>
    <property type="match status" value="1"/>
</dbReference>
<dbReference type="InterPro" id="IPR005543">
    <property type="entry name" value="PASTA_dom"/>
</dbReference>
<dbReference type="InterPro" id="IPR011042">
    <property type="entry name" value="6-blade_b-propeller_TolB-like"/>
</dbReference>
<dbReference type="RefSeq" id="WP_071066865.1">
    <property type="nucleotide sequence ID" value="NZ_MAXA01000268.1"/>
</dbReference>
<feature type="region of interest" description="Disordered" evidence="10">
    <location>
        <begin position="408"/>
        <end position="437"/>
    </location>
</feature>
<feature type="compositionally biased region" description="Gly residues" evidence="10">
    <location>
        <begin position="421"/>
        <end position="433"/>
    </location>
</feature>
<evidence type="ECO:0000256" key="6">
    <source>
        <dbReference type="ARBA" id="ARBA00022840"/>
    </source>
</evidence>
<feature type="domain" description="Protein kinase" evidence="11">
    <location>
        <begin position="22"/>
        <end position="272"/>
    </location>
</feature>
<dbReference type="InterPro" id="IPR011659">
    <property type="entry name" value="WD40"/>
</dbReference>